<feature type="transmembrane region" description="Helical" evidence="7">
    <location>
        <begin position="195"/>
        <end position="214"/>
    </location>
</feature>
<accession>A0A7X4YLT2</accession>
<name>A0A7X4YLT2_9BACL</name>
<keyword evidence="6 7" id="KW-0472">Membrane</keyword>
<feature type="transmembrane region" description="Helical" evidence="7">
    <location>
        <begin position="235"/>
        <end position="262"/>
    </location>
</feature>
<evidence type="ECO:0000256" key="3">
    <source>
        <dbReference type="ARBA" id="ARBA00022475"/>
    </source>
</evidence>
<dbReference type="PANTHER" id="PTHR30193">
    <property type="entry name" value="ABC TRANSPORTER PERMEASE PROTEIN"/>
    <property type="match status" value="1"/>
</dbReference>
<dbReference type="SUPFAM" id="SSF161098">
    <property type="entry name" value="MetI-like"/>
    <property type="match status" value="1"/>
</dbReference>
<evidence type="ECO:0000256" key="1">
    <source>
        <dbReference type="ARBA" id="ARBA00004651"/>
    </source>
</evidence>
<dbReference type="Pfam" id="PF00528">
    <property type="entry name" value="BPD_transp_1"/>
    <property type="match status" value="1"/>
</dbReference>
<dbReference type="CDD" id="cd06261">
    <property type="entry name" value="TM_PBP2"/>
    <property type="match status" value="1"/>
</dbReference>
<evidence type="ECO:0000256" key="4">
    <source>
        <dbReference type="ARBA" id="ARBA00022692"/>
    </source>
</evidence>
<evidence type="ECO:0000313" key="10">
    <source>
        <dbReference type="Proteomes" id="UP000558113"/>
    </source>
</evidence>
<evidence type="ECO:0000256" key="6">
    <source>
        <dbReference type="ARBA" id="ARBA00023136"/>
    </source>
</evidence>
<protein>
    <submittedName>
        <fullName evidence="9">ABC transporter permease subunit</fullName>
    </submittedName>
</protein>
<dbReference type="GO" id="GO:0055085">
    <property type="term" value="P:transmembrane transport"/>
    <property type="evidence" value="ECO:0007669"/>
    <property type="project" value="InterPro"/>
</dbReference>
<organism evidence="9 10">
    <name type="scientific">Paenibacillus sacheonensis</name>
    <dbReference type="NCBI Taxonomy" id="742054"/>
    <lineage>
        <taxon>Bacteria</taxon>
        <taxon>Bacillati</taxon>
        <taxon>Bacillota</taxon>
        <taxon>Bacilli</taxon>
        <taxon>Bacillales</taxon>
        <taxon>Paenibacillaceae</taxon>
        <taxon>Paenibacillus</taxon>
    </lineage>
</organism>
<keyword evidence="4 7" id="KW-0812">Transmembrane</keyword>
<evidence type="ECO:0000313" key="9">
    <source>
        <dbReference type="EMBL" id="NBC68713.1"/>
    </source>
</evidence>
<comment type="similarity">
    <text evidence="7">Belongs to the binding-protein-dependent transport system permease family.</text>
</comment>
<comment type="subcellular location">
    <subcellularLocation>
        <location evidence="1 7">Cell membrane</location>
        <topology evidence="1 7">Multi-pass membrane protein</topology>
    </subcellularLocation>
</comment>
<dbReference type="InterPro" id="IPR051393">
    <property type="entry name" value="ABC_transporter_permease"/>
</dbReference>
<feature type="domain" description="ABC transmembrane type-1" evidence="8">
    <location>
        <begin position="95"/>
        <end position="311"/>
    </location>
</feature>
<dbReference type="InterPro" id="IPR035906">
    <property type="entry name" value="MetI-like_sf"/>
</dbReference>
<dbReference type="EMBL" id="JAAAMU010000003">
    <property type="protein sequence ID" value="NBC68713.1"/>
    <property type="molecule type" value="Genomic_DNA"/>
</dbReference>
<sequence>MSHITTAGKRREREHVKGFTRRAAQELKQFRKNYELFTLGIPGILYIFIFSYLPMAGIVLAFKNFKYDKGIWGSDWTGFKNFEFFFVSDTAWRITRNTVLYEVGYIILTTFFALLFAVLLNEISQRWVKIYQTALFLPHFLSWVVVYYIVFTLLDLNNGLLNHFLAMFGVEPRNWYLESGPWPYILNVVALWKRIGFSALVYYAGIIAISPDFYEAAKMDGATRFQMARKITIPMILPLISILLILAIGGLVSGDFGLHYFIPHDSGMTYPTTDIIDTYVYRALTKIGDVGMASAVGLFQSVVGLILVLTANLFVKKLNPDNSLW</sequence>
<feature type="transmembrane region" description="Helical" evidence="7">
    <location>
        <begin position="133"/>
        <end position="154"/>
    </location>
</feature>
<keyword evidence="2 7" id="KW-0813">Transport</keyword>
<gene>
    <name evidence="9" type="ORF">GT003_06920</name>
</gene>
<dbReference type="AlphaFoldDB" id="A0A7X4YLT2"/>
<dbReference type="PANTHER" id="PTHR30193:SF44">
    <property type="entry name" value="LACTOSE TRANSPORT SYSTEM PERMEASE PROTEIN LACF"/>
    <property type="match status" value="1"/>
</dbReference>
<keyword evidence="3" id="KW-1003">Cell membrane</keyword>
<evidence type="ECO:0000259" key="8">
    <source>
        <dbReference type="PROSITE" id="PS50928"/>
    </source>
</evidence>
<evidence type="ECO:0000256" key="5">
    <source>
        <dbReference type="ARBA" id="ARBA00022989"/>
    </source>
</evidence>
<feature type="transmembrane region" description="Helical" evidence="7">
    <location>
        <begin position="103"/>
        <end position="121"/>
    </location>
</feature>
<dbReference type="InterPro" id="IPR000515">
    <property type="entry name" value="MetI-like"/>
</dbReference>
<evidence type="ECO:0000256" key="2">
    <source>
        <dbReference type="ARBA" id="ARBA00022448"/>
    </source>
</evidence>
<feature type="transmembrane region" description="Helical" evidence="7">
    <location>
        <begin position="292"/>
        <end position="315"/>
    </location>
</feature>
<dbReference type="Proteomes" id="UP000558113">
    <property type="component" value="Unassembled WGS sequence"/>
</dbReference>
<dbReference type="OrthoDB" id="9785836at2"/>
<proteinExistence type="inferred from homology"/>
<dbReference type="GO" id="GO:0005886">
    <property type="term" value="C:plasma membrane"/>
    <property type="evidence" value="ECO:0007669"/>
    <property type="project" value="UniProtKB-SubCell"/>
</dbReference>
<evidence type="ECO:0000256" key="7">
    <source>
        <dbReference type="RuleBase" id="RU363032"/>
    </source>
</evidence>
<keyword evidence="10" id="KW-1185">Reference proteome</keyword>
<dbReference type="PROSITE" id="PS50928">
    <property type="entry name" value="ABC_TM1"/>
    <property type="match status" value="1"/>
</dbReference>
<keyword evidence="5 7" id="KW-1133">Transmembrane helix</keyword>
<dbReference type="Gene3D" id="1.10.3720.10">
    <property type="entry name" value="MetI-like"/>
    <property type="match status" value="1"/>
</dbReference>
<reference evidence="9 10" key="1">
    <citation type="submission" date="2020-01" db="EMBL/GenBank/DDBJ databases">
        <title>Paenibacillus soybeanensis sp. nov. isolated from the nodules of soybean (Glycine max(L.) Merr).</title>
        <authorList>
            <person name="Wang H."/>
        </authorList>
    </citation>
    <scope>NUCLEOTIDE SEQUENCE [LARGE SCALE GENOMIC DNA]</scope>
    <source>
        <strain evidence="9 10">DSM 23054</strain>
    </source>
</reference>
<comment type="caution">
    <text evidence="9">The sequence shown here is derived from an EMBL/GenBank/DDBJ whole genome shotgun (WGS) entry which is preliminary data.</text>
</comment>
<feature type="transmembrane region" description="Helical" evidence="7">
    <location>
        <begin position="36"/>
        <end position="62"/>
    </location>
</feature>